<protein>
    <recommendedName>
        <fullName evidence="4">DUF4133 domain-containing protein</fullName>
    </recommendedName>
</protein>
<evidence type="ECO:0000313" key="2">
    <source>
        <dbReference type="EMBL" id="PWN59974.1"/>
    </source>
</evidence>
<accession>A0A316WEY4</accession>
<keyword evidence="1" id="KW-0812">Transmembrane</keyword>
<dbReference type="Pfam" id="PF13571">
    <property type="entry name" value="DUF4133"/>
    <property type="match status" value="1"/>
</dbReference>
<evidence type="ECO:0008006" key="4">
    <source>
        <dbReference type="Google" id="ProtNLM"/>
    </source>
</evidence>
<keyword evidence="1" id="KW-0472">Membrane</keyword>
<dbReference type="InterPro" id="IPR025407">
    <property type="entry name" value="DUF4133"/>
</dbReference>
<dbReference type="EMBL" id="PPEI02000009">
    <property type="protein sequence ID" value="PWN59974.1"/>
    <property type="molecule type" value="Genomic_DNA"/>
</dbReference>
<feature type="transmembrane region" description="Helical" evidence="1">
    <location>
        <begin position="31"/>
        <end position="49"/>
    </location>
</feature>
<sequence length="112" mass="12654">MKNNNLRGYETFQVLKNVSNPVMFLGLPMKLALFFLGAIMISAFMAMILKSFDVSIIVAIGVPSAFAFISISVIRLFYKKFGIKGFTMTTRNKNLPNEIRADKSVQQILKRK</sequence>
<keyword evidence="3" id="KW-1185">Reference proteome</keyword>
<dbReference type="Proteomes" id="UP000236182">
    <property type="component" value="Unassembled WGS sequence"/>
</dbReference>
<dbReference type="RefSeq" id="WP_109623819.1">
    <property type="nucleotide sequence ID" value="NZ_PPEI02000009.1"/>
</dbReference>
<keyword evidence="1" id="KW-1133">Transmembrane helix</keyword>
<proteinExistence type="predicted"/>
<name>A0A316WEY4_9FLAO</name>
<reference evidence="2" key="1">
    <citation type="submission" date="2018-04" db="EMBL/GenBank/DDBJ databases">
        <title>Draft Genome Sequences of Chryseobacterium lactis NCTC11390T isolated from milk, Chryseobacterium oncorhynchi 701B-08T from rainbow trout, and Chryseobacterium viscerum 687B-08T from diseased fish.</title>
        <authorList>
            <person name="Jeong J.-J."/>
            <person name="Lee Y.J."/>
            <person name="Pathiraja D."/>
            <person name="Park B."/>
            <person name="Choi I.-G."/>
            <person name="Kim K.D."/>
        </authorList>
    </citation>
    <scope>NUCLEOTIDE SEQUENCE [LARGE SCALE GENOMIC DNA]</scope>
    <source>
        <strain evidence="2">701B-08</strain>
    </source>
</reference>
<comment type="caution">
    <text evidence="2">The sequence shown here is derived from an EMBL/GenBank/DDBJ whole genome shotgun (WGS) entry which is preliminary data.</text>
</comment>
<evidence type="ECO:0000256" key="1">
    <source>
        <dbReference type="SAM" id="Phobius"/>
    </source>
</evidence>
<evidence type="ECO:0000313" key="3">
    <source>
        <dbReference type="Proteomes" id="UP000236182"/>
    </source>
</evidence>
<organism evidence="2 3">
    <name type="scientific">Chryseobacterium oncorhynchi</name>
    <dbReference type="NCBI Taxonomy" id="741074"/>
    <lineage>
        <taxon>Bacteria</taxon>
        <taxon>Pseudomonadati</taxon>
        <taxon>Bacteroidota</taxon>
        <taxon>Flavobacteriia</taxon>
        <taxon>Flavobacteriales</taxon>
        <taxon>Weeksellaceae</taxon>
        <taxon>Chryseobacterium group</taxon>
        <taxon>Chryseobacterium</taxon>
    </lineage>
</organism>
<feature type="transmembrane region" description="Helical" evidence="1">
    <location>
        <begin position="55"/>
        <end position="78"/>
    </location>
</feature>
<gene>
    <name evidence="2" type="ORF">C1638_020620</name>
</gene>
<dbReference type="AlphaFoldDB" id="A0A316WEY4"/>